<dbReference type="GO" id="GO:0048038">
    <property type="term" value="F:quinone binding"/>
    <property type="evidence" value="ECO:0007669"/>
    <property type="project" value="TreeGrafter"/>
</dbReference>
<dbReference type="PRINTS" id="PR00080">
    <property type="entry name" value="SDRFAMILY"/>
</dbReference>
<dbReference type="FunFam" id="3.40.50.720:FF:000084">
    <property type="entry name" value="Short-chain dehydrogenase reductase"/>
    <property type="match status" value="1"/>
</dbReference>
<evidence type="ECO:0000256" key="2">
    <source>
        <dbReference type="ARBA" id="ARBA00023002"/>
    </source>
</evidence>
<protein>
    <submittedName>
        <fullName evidence="3">Glucose 1-dehydrogenase</fullName>
        <ecNumber evidence="3">1.1.1.47</ecNumber>
    </submittedName>
</protein>
<reference evidence="4" key="1">
    <citation type="submission" date="2017-09" db="EMBL/GenBank/DDBJ databases">
        <title>Genome sequence of Nannocystis excedens DSM 71.</title>
        <authorList>
            <person name="Blom J."/>
        </authorList>
    </citation>
    <scope>NUCLEOTIDE SEQUENCE [LARGE SCALE GENOMIC DNA]</scope>
    <source>
        <strain evidence="4">type strain: E19</strain>
    </source>
</reference>
<organism evidence="3 4">
    <name type="scientific">Hartmannibacter diazotrophicus</name>
    <dbReference type="NCBI Taxonomy" id="1482074"/>
    <lineage>
        <taxon>Bacteria</taxon>
        <taxon>Pseudomonadati</taxon>
        <taxon>Pseudomonadota</taxon>
        <taxon>Alphaproteobacteria</taxon>
        <taxon>Hyphomicrobiales</taxon>
        <taxon>Pleomorphomonadaceae</taxon>
        <taxon>Hartmannibacter</taxon>
    </lineage>
</organism>
<accession>A0A2C9D9R9</accession>
<evidence type="ECO:0000256" key="1">
    <source>
        <dbReference type="ARBA" id="ARBA00006484"/>
    </source>
</evidence>
<dbReference type="NCBIfam" id="NF005559">
    <property type="entry name" value="PRK07231.1"/>
    <property type="match status" value="1"/>
</dbReference>
<dbReference type="PROSITE" id="PS00061">
    <property type="entry name" value="ADH_SHORT"/>
    <property type="match status" value="1"/>
</dbReference>
<dbReference type="EC" id="1.1.1.47" evidence="3"/>
<dbReference type="SUPFAM" id="SSF51735">
    <property type="entry name" value="NAD(P)-binding Rossmann-fold domains"/>
    <property type="match status" value="1"/>
</dbReference>
<dbReference type="InterPro" id="IPR036291">
    <property type="entry name" value="NAD(P)-bd_dom_sf"/>
</dbReference>
<evidence type="ECO:0000313" key="4">
    <source>
        <dbReference type="Proteomes" id="UP000223606"/>
    </source>
</evidence>
<dbReference type="GO" id="GO:0047936">
    <property type="term" value="F:glucose 1-dehydrogenase [NAD(P)+] activity"/>
    <property type="evidence" value="ECO:0007669"/>
    <property type="project" value="UniProtKB-EC"/>
</dbReference>
<keyword evidence="2 3" id="KW-0560">Oxidoreductase</keyword>
<dbReference type="KEGG" id="hdi:HDIA_3533"/>
<name>A0A2C9D9R9_9HYPH</name>
<dbReference type="PANTHER" id="PTHR42760">
    <property type="entry name" value="SHORT-CHAIN DEHYDROGENASES/REDUCTASES FAMILY MEMBER"/>
    <property type="match status" value="1"/>
</dbReference>
<evidence type="ECO:0000313" key="3">
    <source>
        <dbReference type="EMBL" id="SON57074.1"/>
    </source>
</evidence>
<dbReference type="Gene3D" id="3.40.50.720">
    <property type="entry name" value="NAD(P)-binding Rossmann-like Domain"/>
    <property type="match status" value="1"/>
</dbReference>
<dbReference type="EMBL" id="LT960614">
    <property type="protein sequence ID" value="SON57074.1"/>
    <property type="molecule type" value="Genomic_DNA"/>
</dbReference>
<dbReference type="CDD" id="cd05233">
    <property type="entry name" value="SDR_c"/>
    <property type="match status" value="1"/>
</dbReference>
<dbReference type="InterPro" id="IPR002347">
    <property type="entry name" value="SDR_fam"/>
</dbReference>
<dbReference type="Proteomes" id="UP000223606">
    <property type="component" value="Chromosome 1"/>
</dbReference>
<dbReference type="AlphaFoldDB" id="A0A2C9D9R9"/>
<dbReference type="RefSeq" id="WP_099558983.1">
    <property type="nucleotide sequence ID" value="NZ_LT960614.1"/>
</dbReference>
<sequence>MRLKDKVAIITGAAQGIGLACAERFLAEGAKVMMSDINEEKLKAAAATLDTASFAADAGLKADADALIARTVEVFGRVDILVNNAGITSANEFLDVKEEDFDRVIRVNLKSQFLCGQAAGRQMREQGEGGTIINMSSVNSILAIPDQVPYCVSKGGIQQLTKVMAISLAPYGIRVNAIGPGTILTELARDVVLSSEAARKKILARTPIGRCGEPEEVASCAVFLASTDSSYLTGQTIFPDGGRMALNYTVAVAD</sequence>
<comment type="similarity">
    <text evidence="1">Belongs to the short-chain dehydrogenases/reductases (SDR) family.</text>
</comment>
<dbReference type="InterPro" id="IPR020904">
    <property type="entry name" value="Sc_DH/Rdtase_CS"/>
</dbReference>
<dbReference type="GO" id="GO:0006633">
    <property type="term" value="P:fatty acid biosynthetic process"/>
    <property type="evidence" value="ECO:0007669"/>
    <property type="project" value="TreeGrafter"/>
</dbReference>
<dbReference type="PANTHER" id="PTHR42760:SF133">
    <property type="entry name" value="3-OXOACYL-[ACYL-CARRIER-PROTEIN] REDUCTASE"/>
    <property type="match status" value="1"/>
</dbReference>
<dbReference type="PROSITE" id="PS51257">
    <property type="entry name" value="PROKAR_LIPOPROTEIN"/>
    <property type="match status" value="1"/>
</dbReference>
<proteinExistence type="inferred from homology"/>
<keyword evidence="4" id="KW-1185">Reference proteome</keyword>
<gene>
    <name evidence="3" type="primary">gdh</name>
    <name evidence="3" type="ORF">HDIA_3533</name>
</gene>
<dbReference type="PRINTS" id="PR00081">
    <property type="entry name" value="GDHRDH"/>
</dbReference>
<dbReference type="OrthoDB" id="9790146at2"/>
<dbReference type="Pfam" id="PF13561">
    <property type="entry name" value="adh_short_C2"/>
    <property type="match status" value="1"/>
</dbReference>